<dbReference type="PROSITE" id="PS50801">
    <property type="entry name" value="STAS"/>
    <property type="match status" value="1"/>
</dbReference>
<dbReference type="AlphaFoldDB" id="A0A7W9NJA9"/>
<dbReference type="GO" id="GO:0043856">
    <property type="term" value="F:anti-sigma factor antagonist activity"/>
    <property type="evidence" value="ECO:0007669"/>
    <property type="project" value="InterPro"/>
</dbReference>
<dbReference type="RefSeq" id="WP_184867253.1">
    <property type="nucleotide sequence ID" value="NZ_BAAAWY010000060.1"/>
</dbReference>
<dbReference type="PANTHER" id="PTHR33495">
    <property type="entry name" value="ANTI-SIGMA FACTOR ANTAGONIST TM_1081-RELATED-RELATED"/>
    <property type="match status" value="1"/>
</dbReference>
<protein>
    <recommendedName>
        <fullName evidence="2">Anti-sigma factor antagonist</fullName>
    </recommendedName>
</protein>
<dbReference type="CDD" id="cd07043">
    <property type="entry name" value="STAS_anti-anti-sigma_factors"/>
    <property type="match status" value="1"/>
</dbReference>
<comment type="similarity">
    <text evidence="1 2">Belongs to the anti-sigma-factor antagonist family.</text>
</comment>
<gene>
    <name evidence="4" type="ORF">BJ998_006658</name>
</gene>
<keyword evidence="5" id="KW-1185">Reference proteome</keyword>
<accession>A0A7W9NJA9</accession>
<name>A0A7W9NJA9_9PSEU</name>
<dbReference type="PANTHER" id="PTHR33495:SF2">
    <property type="entry name" value="ANTI-SIGMA FACTOR ANTAGONIST TM_1081-RELATED"/>
    <property type="match status" value="1"/>
</dbReference>
<organism evidence="4 5">
    <name type="scientific">Kutzneria kofuensis</name>
    <dbReference type="NCBI Taxonomy" id="103725"/>
    <lineage>
        <taxon>Bacteria</taxon>
        <taxon>Bacillati</taxon>
        <taxon>Actinomycetota</taxon>
        <taxon>Actinomycetes</taxon>
        <taxon>Pseudonocardiales</taxon>
        <taxon>Pseudonocardiaceae</taxon>
        <taxon>Kutzneria</taxon>
    </lineage>
</organism>
<sequence>MRISSEGTETVVLAVSGEVDLGTAPSLEEAVTTAVATAGAHAVRIDLADVSFMDSTGLRVLLSGRQAAEQRGIAFSVANPQPHLLKVMRVTGIDGLLGLS</sequence>
<dbReference type="InterPro" id="IPR036513">
    <property type="entry name" value="STAS_dom_sf"/>
</dbReference>
<dbReference type="EMBL" id="JACHIR010000001">
    <property type="protein sequence ID" value="MBB5895462.1"/>
    <property type="molecule type" value="Genomic_DNA"/>
</dbReference>
<evidence type="ECO:0000256" key="1">
    <source>
        <dbReference type="ARBA" id="ARBA00009013"/>
    </source>
</evidence>
<dbReference type="InterPro" id="IPR003658">
    <property type="entry name" value="Anti-sigma_ant"/>
</dbReference>
<dbReference type="Pfam" id="PF01740">
    <property type="entry name" value="STAS"/>
    <property type="match status" value="1"/>
</dbReference>
<dbReference type="Proteomes" id="UP000585638">
    <property type="component" value="Unassembled WGS sequence"/>
</dbReference>
<proteinExistence type="inferred from homology"/>
<dbReference type="NCBIfam" id="TIGR00377">
    <property type="entry name" value="ant_ant_sig"/>
    <property type="match status" value="1"/>
</dbReference>
<evidence type="ECO:0000259" key="3">
    <source>
        <dbReference type="PROSITE" id="PS50801"/>
    </source>
</evidence>
<evidence type="ECO:0000256" key="2">
    <source>
        <dbReference type="RuleBase" id="RU003749"/>
    </source>
</evidence>
<dbReference type="InterPro" id="IPR002645">
    <property type="entry name" value="STAS_dom"/>
</dbReference>
<feature type="domain" description="STAS" evidence="3">
    <location>
        <begin position="11"/>
        <end position="100"/>
    </location>
</feature>
<reference evidence="4 5" key="1">
    <citation type="submission" date="2020-08" db="EMBL/GenBank/DDBJ databases">
        <title>Sequencing the genomes of 1000 actinobacteria strains.</title>
        <authorList>
            <person name="Klenk H.-P."/>
        </authorList>
    </citation>
    <scope>NUCLEOTIDE SEQUENCE [LARGE SCALE GENOMIC DNA]</scope>
    <source>
        <strain evidence="4 5">DSM 43851</strain>
    </source>
</reference>
<evidence type="ECO:0000313" key="5">
    <source>
        <dbReference type="Proteomes" id="UP000585638"/>
    </source>
</evidence>
<comment type="caution">
    <text evidence="4">The sequence shown here is derived from an EMBL/GenBank/DDBJ whole genome shotgun (WGS) entry which is preliminary data.</text>
</comment>
<dbReference type="SUPFAM" id="SSF52091">
    <property type="entry name" value="SpoIIaa-like"/>
    <property type="match status" value="1"/>
</dbReference>
<dbReference type="Gene3D" id="3.30.750.24">
    <property type="entry name" value="STAS domain"/>
    <property type="match status" value="1"/>
</dbReference>
<evidence type="ECO:0000313" key="4">
    <source>
        <dbReference type="EMBL" id="MBB5895462.1"/>
    </source>
</evidence>